<keyword evidence="2" id="KW-1133">Transmembrane helix</keyword>
<keyword evidence="4" id="KW-1185">Reference proteome</keyword>
<protein>
    <submittedName>
        <fullName evidence="3">Uncharacterized protein</fullName>
    </submittedName>
</protein>
<proteinExistence type="predicted"/>
<evidence type="ECO:0000313" key="4">
    <source>
        <dbReference type="Proteomes" id="UP000053558"/>
    </source>
</evidence>
<feature type="region of interest" description="Disordered" evidence="1">
    <location>
        <begin position="138"/>
        <end position="208"/>
    </location>
</feature>
<dbReference type="Proteomes" id="UP000053558">
    <property type="component" value="Unassembled WGS sequence"/>
</dbReference>
<accession>A0A5M3M7K3</accession>
<feature type="compositionally biased region" description="Acidic residues" evidence="1">
    <location>
        <begin position="138"/>
        <end position="150"/>
    </location>
</feature>
<keyword evidence="2" id="KW-0812">Transmembrane</keyword>
<dbReference type="RefSeq" id="XP_007775073.1">
    <property type="nucleotide sequence ID" value="XM_007776883.1"/>
</dbReference>
<sequence length="347" mass="37768">MSTSSLASSSTISVTPTSSLSQDATGSASASSPSAVSTDSADGMPSGLASNATLYLYTFLATLVLLLAVSSGIVIRSLVMRRRHQRFVEAAIRAGTWNPSRDPFNNVLMNDLGLGGRRRRRKDIGEKPRLWEVRLVNEESEDEDGTEEEAGLGKGKDVTPMGTGRTEWADIMPLSARYMNPRSTSRSRSRSASRDVSPNPDFDPDASQRTRWRRFLDIIGWRQPDDRSRRSRSHSRRRSRSRSGVHSRSPTTRPSPSPSPSSRHTPAAAPSPAPVMTTGSGLLAVPNAGDGEKLDLEIPQPPPLRVTVLITMPFQQSFHRERLDADEGPPPVVEFGVVDVEVGGEDV</sequence>
<feature type="region of interest" description="Disordered" evidence="1">
    <location>
        <begin position="224"/>
        <end position="299"/>
    </location>
</feature>
<keyword evidence="2" id="KW-0472">Membrane</keyword>
<evidence type="ECO:0000256" key="1">
    <source>
        <dbReference type="SAM" id="MobiDB-lite"/>
    </source>
</evidence>
<dbReference type="AlphaFoldDB" id="A0A5M3M7K3"/>
<comment type="caution">
    <text evidence="3">The sequence shown here is derived from an EMBL/GenBank/DDBJ whole genome shotgun (WGS) entry which is preliminary data.</text>
</comment>
<reference evidence="4" key="1">
    <citation type="journal article" date="2012" name="Science">
        <title>The Paleozoic origin of enzymatic lignin decomposition reconstructed from 31 fungal genomes.</title>
        <authorList>
            <person name="Floudas D."/>
            <person name="Binder M."/>
            <person name="Riley R."/>
            <person name="Barry K."/>
            <person name="Blanchette R.A."/>
            <person name="Henrissat B."/>
            <person name="Martinez A.T."/>
            <person name="Otillar R."/>
            <person name="Spatafora J.W."/>
            <person name="Yadav J.S."/>
            <person name="Aerts A."/>
            <person name="Benoit I."/>
            <person name="Boyd A."/>
            <person name="Carlson A."/>
            <person name="Copeland A."/>
            <person name="Coutinho P.M."/>
            <person name="de Vries R.P."/>
            <person name="Ferreira P."/>
            <person name="Findley K."/>
            <person name="Foster B."/>
            <person name="Gaskell J."/>
            <person name="Glotzer D."/>
            <person name="Gorecki P."/>
            <person name="Heitman J."/>
            <person name="Hesse C."/>
            <person name="Hori C."/>
            <person name="Igarashi K."/>
            <person name="Jurgens J.A."/>
            <person name="Kallen N."/>
            <person name="Kersten P."/>
            <person name="Kohler A."/>
            <person name="Kuees U."/>
            <person name="Kumar T.K.A."/>
            <person name="Kuo A."/>
            <person name="LaButti K."/>
            <person name="Larrondo L.F."/>
            <person name="Lindquist E."/>
            <person name="Ling A."/>
            <person name="Lombard V."/>
            <person name="Lucas S."/>
            <person name="Lundell T."/>
            <person name="Martin R."/>
            <person name="McLaughlin D.J."/>
            <person name="Morgenstern I."/>
            <person name="Morin E."/>
            <person name="Murat C."/>
            <person name="Nagy L.G."/>
            <person name="Nolan M."/>
            <person name="Ohm R.A."/>
            <person name="Patyshakuliyeva A."/>
            <person name="Rokas A."/>
            <person name="Ruiz-Duenas F.J."/>
            <person name="Sabat G."/>
            <person name="Salamov A."/>
            <person name="Samejima M."/>
            <person name="Schmutz J."/>
            <person name="Slot J.C."/>
            <person name="St John F."/>
            <person name="Stenlid J."/>
            <person name="Sun H."/>
            <person name="Sun S."/>
            <person name="Syed K."/>
            <person name="Tsang A."/>
            <person name="Wiebenga A."/>
            <person name="Young D."/>
            <person name="Pisabarro A."/>
            <person name="Eastwood D.C."/>
            <person name="Martin F."/>
            <person name="Cullen D."/>
            <person name="Grigoriev I.V."/>
            <person name="Hibbett D.S."/>
        </authorList>
    </citation>
    <scope>NUCLEOTIDE SEQUENCE [LARGE SCALE GENOMIC DNA]</scope>
    <source>
        <strain evidence="4">RWD-64-598 SS2</strain>
    </source>
</reference>
<organism evidence="3 4">
    <name type="scientific">Coniophora puteana (strain RWD-64-598)</name>
    <name type="common">Brown rot fungus</name>
    <dbReference type="NCBI Taxonomy" id="741705"/>
    <lineage>
        <taxon>Eukaryota</taxon>
        <taxon>Fungi</taxon>
        <taxon>Dikarya</taxon>
        <taxon>Basidiomycota</taxon>
        <taxon>Agaricomycotina</taxon>
        <taxon>Agaricomycetes</taxon>
        <taxon>Agaricomycetidae</taxon>
        <taxon>Boletales</taxon>
        <taxon>Coniophorineae</taxon>
        <taxon>Coniophoraceae</taxon>
        <taxon>Coniophora</taxon>
    </lineage>
</organism>
<feature type="compositionally biased region" description="Low complexity" evidence="1">
    <location>
        <begin position="1"/>
        <end position="42"/>
    </location>
</feature>
<dbReference type="EMBL" id="JH711590">
    <property type="protein sequence ID" value="EIW75027.1"/>
    <property type="molecule type" value="Genomic_DNA"/>
</dbReference>
<evidence type="ECO:0000313" key="3">
    <source>
        <dbReference type="EMBL" id="EIW75027.1"/>
    </source>
</evidence>
<name>A0A5M3M7K3_CONPW</name>
<gene>
    <name evidence="3" type="ORF">CONPUDRAFT_147561</name>
</gene>
<dbReference type="KEGG" id="cput:CONPUDRAFT_147561"/>
<feature type="transmembrane region" description="Helical" evidence="2">
    <location>
        <begin position="54"/>
        <end position="79"/>
    </location>
</feature>
<evidence type="ECO:0000256" key="2">
    <source>
        <dbReference type="SAM" id="Phobius"/>
    </source>
</evidence>
<dbReference type="OrthoDB" id="2683906at2759"/>
<feature type="region of interest" description="Disordered" evidence="1">
    <location>
        <begin position="1"/>
        <end position="43"/>
    </location>
</feature>
<feature type="compositionally biased region" description="Low complexity" evidence="1">
    <location>
        <begin position="260"/>
        <end position="270"/>
    </location>
</feature>
<feature type="compositionally biased region" description="Basic residues" evidence="1">
    <location>
        <begin position="229"/>
        <end position="245"/>
    </location>
</feature>
<dbReference type="GeneID" id="19202342"/>